<dbReference type="PROSITE" id="PS50072">
    <property type="entry name" value="CSA_PPIASE_2"/>
    <property type="match status" value="1"/>
</dbReference>
<dbReference type="EC" id="5.2.1.8" evidence="3"/>
<keyword evidence="2 3" id="KW-0413">Isomerase</keyword>
<gene>
    <name evidence="5" type="ORF">IQ260_15470</name>
</gene>
<dbReference type="Proteomes" id="UP000615026">
    <property type="component" value="Unassembled WGS sequence"/>
</dbReference>
<evidence type="ECO:0000259" key="4">
    <source>
        <dbReference type="PROSITE" id="PS50072"/>
    </source>
</evidence>
<evidence type="ECO:0000256" key="3">
    <source>
        <dbReference type="RuleBase" id="RU363019"/>
    </source>
</evidence>
<accession>A0A928ZV54</accession>
<dbReference type="PROSITE" id="PS51257">
    <property type="entry name" value="PROKAR_LIPOPROTEIN"/>
    <property type="match status" value="1"/>
</dbReference>
<keyword evidence="1 3" id="KW-0697">Rotamase</keyword>
<evidence type="ECO:0000313" key="5">
    <source>
        <dbReference type="EMBL" id="MBE9068050.1"/>
    </source>
</evidence>
<dbReference type="InterPro" id="IPR029000">
    <property type="entry name" value="Cyclophilin-like_dom_sf"/>
</dbReference>
<feature type="chain" id="PRO_5038164715" description="Peptidyl-prolyl cis-trans isomerase" evidence="3">
    <location>
        <begin position="27"/>
        <end position="251"/>
    </location>
</feature>
<organism evidence="5 6">
    <name type="scientific">Leptolyngbya cf. ectocarpi LEGE 11479</name>
    <dbReference type="NCBI Taxonomy" id="1828722"/>
    <lineage>
        <taxon>Bacteria</taxon>
        <taxon>Bacillati</taxon>
        <taxon>Cyanobacteriota</taxon>
        <taxon>Cyanophyceae</taxon>
        <taxon>Leptolyngbyales</taxon>
        <taxon>Leptolyngbyaceae</taxon>
        <taxon>Leptolyngbya group</taxon>
        <taxon>Leptolyngbya</taxon>
    </lineage>
</organism>
<sequence>MILGFRMRWAMGLVVALLMVSCTTGTTNPSESVAAEPAESPARSTEVAVAPAPEGLAQLQGTATVELMVNGERIVIEVDGTKAPITAGNFVDLVERGVYDGTVFHRVVREPQPFVVQGGDPQSKDPSVPVQQLGTGGFIDPDTQEKRLIPLEITPAGAEQPIYSQTFEMVGETAKPALQHTHGAIAMARSQFPDSASAQFYFALADLPFLDGSYAVFGYVTEGLDAVDAIQQGDVIESAVVTDGLDRLVTE</sequence>
<dbReference type="InterPro" id="IPR044665">
    <property type="entry name" value="E_coli_cyclophilin_A-like"/>
</dbReference>
<keyword evidence="6" id="KW-1185">Reference proteome</keyword>
<evidence type="ECO:0000256" key="1">
    <source>
        <dbReference type="ARBA" id="ARBA00023110"/>
    </source>
</evidence>
<feature type="signal peptide" evidence="3">
    <location>
        <begin position="1"/>
        <end position="26"/>
    </location>
</feature>
<comment type="caution">
    <text evidence="5">The sequence shown here is derived from an EMBL/GenBank/DDBJ whole genome shotgun (WGS) entry which is preliminary data.</text>
</comment>
<dbReference type="GO" id="GO:0003755">
    <property type="term" value="F:peptidyl-prolyl cis-trans isomerase activity"/>
    <property type="evidence" value="ECO:0007669"/>
    <property type="project" value="UniProtKB-UniRule"/>
</dbReference>
<protein>
    <recommendedName>
        <fullName evidence="3">Peptidyl-prolyl cis-trans isomerase</fullName>
        <shortName evidence="3">PPIase</shortName>
        <ecNumber evidence="3">5.2.1.8</ecNumber>
    </recommendedName>
</protein>
<feature type="domain" description="PPIase cyclophilin-type" evidence="4">
    <location>
        <begin position="73"/>
        <end position="251"/>
    </location>
</feature>
<dbReference type="PRINTS" id="PR00153">
    <property type="entry name" value="CSAPPISMRASE"/>
</dbReference>
<dbReference type="RefSeq" id="WP_193994013.1">
    <property type="nucleotide sequence ID" value="NZ_JADEXP010000138.1"/>
</dbReference>
<evidence type="ECO:0000313" key="6">
    <source>
        <dbReference type="Proteomes" id="UP000615026"/>
    </source>
</evidence>
<dbReference type="SUPFAM" id="SSF50891">
    <property type="entry name" value="Cyclophilin-like"/>
    <property type="match status" value="1"/>
</dbReference>
<dbReference type="PANTHER" id="PTHR43246">
    <property type="entry name" value="PEPTIDYL-PROLYL CIS-TRANS ISOMERASE CYP38, CHLOROPLASTIC"/>
    <property type="match status" value="1"/>
</dbReference>
<reference evidence="5" key="1">
    <citation type="submission" date="2020-10" db="EMBL/GenBank/DDBJ databases">
        <authorList>
            <person name="Castelo-Branco R."/>
            <person name="Eusebio N."/>
            <person name="Adriana R."/>
            <person name="Vieira A."/>
            <person name="Brugerolle De Fraissinette N."/>
            <person name="Rezende De Castro R."/>
            <person name="Schneider M.P."/>
            <person name="Vasconcelos V."/>
            <person name="Leao P.N."/>
        </authorList>
    </citation>
    <scope>NUCLEOTIDE SEQUENCE</scope>
    <source>
        <strain evidence="5">LEGE 11479</strain>
    </source>
</reference>
<keyword evidence="3" id="KW-0732">Signal</keyword>
<comment type="catalytic activity">
    <reaction evidence="3">
        <text>[protein]-peptidylproline (omega=180) = [protein]-peptidylproline (omega=0)</text>
        <dbReference type="Rhea" id="RHEA:16237"/>
        <dbReference type="Rhea" id="RHEA-COMP:10747"/>
        <dbReference type="Rhea" id="RHEA-COMP:10748"/>
        <dbReference type="ChEBI" id="CHEBI:83833"/>
        <dbReference type="ChEBI" id="CHEBI:83834"/>
        <dbReference type="EC" id="5.2.1.8"/>
    </reaction>
</comment>
<dbReference type="InterPro" id="IPR002130">
    <property type="entry name" value="Cyclophilin-type_PPIase_dom"/>
</dbReference>
<dbReference type="Pfam" id="PF00160">
    <property type="entry name" value="Pro_isomerase"/>
    <property type="match status" value="1"/>
</dbReference>
<comment type="similarity">
    <text evidence="3">Belongs to the cyclophilin-type PPIase family.</text>
</comment>
<dbReference type="EMBL" id="JADEXP010000138">
    <property type="protein sequence ID" value="MBE9068050.1"/>
    <property type="molecule type" value="Genomic_DNA"/>
</dbReference>
<evidence type="ECO:0000256" key="2">
    <source>
        <dbReference type="ARBA" id="ARBA00023235"/>
    </source>
</evidence>
<dbReference type="Gene3D" id="2.40.100.10">
    <property type="entry name" value="Cyclophilin-like"/>
    <property type="match status" value="1"/>
</dbReference>
<comment type="function">
    <text evidence="3">PPIases accelerate the folding of proteins. It catalyzes the cis-trans isomerization of proline imidic peptide bonds in oligopeptides.</text>
</comment>
<dbReference type="AlphaFoldDB" id="A0A928ZV54"/>
<name>A0A928ZV54_LEPEC</name>
<proteinExistence type="inferred from homology"/>